<dbReference type="InterPro" id="IPR037523">
    <property type="entry name" value="VOC_core"/>
</dbReference>
<dbReference type="EMBL" id="JALHLE010000042">
    <property type="protein sequence ID" value="MCJ2180745.1"/>
    <property type="molecule type" value="Genomic_DNA"/>
</dbReference>
<dbReference type="Proteomes" id="UP001162880">
    <property type="component" value="Unassembled WGS sequence"/>
</dbReference>
<dbReference type="RefSeq" id="WP_243996194.1">
    <property type="nucleotide sequence ID" value="NZ_JALHLE010000042.1"/>
</dbReference>
<gene>
    <name evidence="2" type="ORF">MTR64_19415</name>
</gene>
<dbReference type="InterPro" id="IPR004360">
    <property type="entry name" value="Glyas_Fos-R_dOase_dom"/>
</dbReference>
<feature type="domain" description="VOC" evidence="1">
    <location>
        <begin position="21"/>
        <end position="139"/>
    </location>
</feature>
<dbReference type="PROSITE" id="PS51819">
    <property type="entry name" value="VOC"/>
    <property type="match status" value="1"/>
</dbReference>
<evidence type="ECO:0000313" key="3">
    <source>
        <dbReference type="Proteomes" id="UP001162880"/>
    </source>
</evidence>
<dbReference type="Pfam" id="PF00903">
    <property type="entry name" value="Glyoxalase"/>
    <property type="match status" value="1"/>
</dbReference>
<keyword evidence="3" id="KW-1185">Reference proteome</keyword>
<sequence length="214" mass="24080">MPDIDPESSRALEFPDVTPAAFAHAVLRTNKYEAQVRFYKTFLNAVPAFENEFLTFLRYDDEHHRVVIANMPFLSDQPNPPTVGLEHMAYTFATLGELLGNYRRLKAEGINPVWCINHGITTSIYYADHDGTLLETQFDNMSVADADIFMKGPYFAMNPIGVDFDPDLLIERYERGDPMSELVKQGSALPPEDVPPLRPASIPPYDARGALLEV</sequence>
<protein>
    <submittedName>
        <fullName evidence="2">VOC family protein</fullName>
    </submittedName>
</protein>
<comment type="caution">
    <text evidence="2">The sequence shown here is derived from an EMBL/GenBank/DDBJ whole genome shotgun (WGS) entry which is preliminary data.</text>
</comment>
<dbReference type="InterPro" id="IPR029068">
    <property type="entry name" value="Glyas_Bleomycin-R_OHBP_Dase"/>
</dbReference>
<name>A0ABT0B6R5_9SPHN</name>
<evidence type="ECO:0000313" key="2">
    <source>
        <dbReference type="EMBL" id="MCJ2180745.1"/>
    </source>
</evidence>
<proteinExistence type="predicted"/>
<dbReference type="SUPFAM" id="SSF54593">
    <property type="entry name" value="Glyoxalase/Bleomycin resistance protein/Dihydroxybiphenyl dioxygenase"/>
    <property type="match status" value="1"/>
</dbReference>
<organism evidence="2 3">
    <name type="scientific">Novosphingobium album</name>
    <name type="common">ex Hu et al. 2023</name>
    <dbReference type="NCBI Taxonomy" id="2930093"/>
    <lineage>
        <taxon>Bacteria</taxon>
        <taxon>Pseudomonadati</taxon>
        <taxon>Pseudomonadota</taxon>
        <taxon>Alphaproteobacteria</taxon>
        <taxon>Sphingomonadales</taxon>
        <taxon>Sphingomonadaceae</taxon>
        <taxon>Novosphingobium</taxon>
    </lineage>
</organism>
<reference evidence="2" key="1">
    <citation type="submission" date="2022-03" db="EMBL/GenBank/DDBJ databases">
        <title>Identification of a novel bacterium isolated from mangrove sediments.</title>
        <authorList>
            <person name="Pan X."/>
        </authorList>
    </citation>
    <scope>NUCLEOTIDE SEQUENCE</scope>
    <source>
        <strain evidence="2">B2580</strain>
    </source>
</reference>
<dbReference type="Gene3D" id="3.10.180.10">
    <property type="entry name" value="2,3-Dihydroxybiphenyl 1,2-Dioxygenase, domain 1"/>
    <property type="match status" value="1"/>
</dbReference>
<evidence type="ECO:0000259" key="1">
    <source>
        <dbReference type="PROSITE" id="PS51819"/>
    </source>
</evidence>
<accession>A0ABT0B6R5</accession>